<organism evidence="5 6">
    <name type="scientific">Trypanosoma equiperdum</name>
    <dbReference type="NCBI Taxonomy" id="5694"/>
    <lineage>
        <taxon>Eukaryota</taxon>
        <taxon>Discoba</taxon>
        <taxon>Euglenozoa</taxon>
        <taxon>Kinetoplastea</taxon>
        <taxon>Metakinetoplastina</taxon>
        <taxon>Trypanosomatida</taxon>
        <taxon>Trypanosomatidae</taxon>
        <taxon>Trypanosoma</taxon>
    </lineage>
</organism>
<dbReference type="InterPro" id="IPR029055">
    <property type="entry name" value="Ntn_hydrolases_N"/>
</dbReference>
<comment type="subunit">
    <text evidence="4">Component of the proteasome complex.</text>
</comment>
<comment type="caution">
    <text evidence="5">The sequence shown here is derived from an EMBL/GenBank/DDBJ whole genome shotgun (WGS) entry which is preliminary data.</text>
</comment>
<dbReference type="EMBL" id="CZPT02001851">
    <property type="protein sequence ID" value="SCU72359.1"/>
    <property type="molecule type" value="Genomic_DNA"/>
</dbReference>
<dbReference type="GO" id="GO:0005634">
    <property type="term" value="C:nucleus"/>
    <property type="evidence" value="ECO:0007669"/>
    <property type="project" value="UniProtKB-SubCell"/>
</dbReference>
<dbReference type="VEuPathDB" id="TriTrypDB:TEOVI_000393500"/>
<keyword evidence="3 4" id="KW-0539">Nucleus</keyword>
<dbReference type="GO" id="GO:0051603">
    <property type="term" value="P:proteolysis involved in protein catabolic process"/>
    <property type="evidence" value="ECO:0007669"/>
    <property type="project" value="InterPro"/>
</dbReference>
<keyword evidence="6" id="KW-1185">Reference proteome</keyword>
<accession>A0A1G4IIL9</accession>
<protein>
    <recommendedName>
        <fullName evidence="4">Proteasome subunit beta</fullName>
    </recommendedName>
</protein>
<dbReference type="GeneID" id="92377875"/>
<keyword evidence="1 4" id="KW-0963">Cytoplasm</keyword>
<dbReference type="PROSITE" id="PS00854">
    <property type="entry name" value="PROTEASOME_BETA_1"/>
    <property type="match status" value="1"/>
</dbReference>
<dbReference type="PROSITE" id="PS51476">
    <property type="entry name" value="PROTEASOME_BETA_2"/>
    <property type="match status" value="1"/>
</dbReference>
<dbReference type="InterPro" id="IPR016050">
    <property type="entry name" value="Proteasome_bsu_CS"/>
</dbReference>
<comment type="function">
    <text evidence="4">Component of the proteasome, a multicatalytic proteinase complex which is characterized by its ability to cleave peptides with Arg, Phe, Tyr, Leu, and Glu adjacent to the leaving group at neutral or slightly basic pH. The proteasome has an ATP-dependent proteolytic activity.</text>
</comment>
<dbReference type="GO" id="GO:0005737">
    <property type="term" value="C:cytoplasm"/>
    <property type="evidence" value="ECO:0007669"/>
    <property type="project" value="UniProtKB-SubCell"/>
</dbReference>
<dbReference type="InterPro" id="IPR023333">
    <property type="entry name" value="Proteasome_suB-type"/>
</dbReference>
<evidence type="ECO:0000313" key="5">
    <source>
        <dbReference type="EMBL" id="SCU72359.1"/>
    </source>
</evidence>
<dbReference type="FunFam" id="3.60.20.10:FF:000027">
    <property type="entry name" value="Proteasome subunit beta type-6"/>
    <property type="match status" value="1"/>
</dbReference>
<dbReference type="AlphaFoldDB" id="A0A1G4IIL9"/>
<evidence type="ECO:0000256" key="4">
    <source>
        <dbReference type="RuleBase" id="RU004203"/>
    </source>
</evidence>
<sequence>MIEDFSEHHVGEANTLQHHGYSRKLGNSVLTLPLRQGAKGHPQHWSPYTDNGGTIAAIAGSNYVVLGADTRLNGDFCIHTRSDTSKLFKLTDRIFLASSGMQADRLQLQQMLKYRIQWYQYNNGGKVPSTKAIAKLTSTMLYQRRFFPYYTFNMIVGIDEKGAGVCYSYDPVGSTEPFRYGTCGSASSFVEPLLDCLLTRQHMVTQAPADLTMEEALGMLKNAFTGAAERDIFTGDTVCFHIITADGVGTEMFELRKD</sequence>
<evidence type="ECO:0000256" key="2">
    <source>
        <dbReference type="ARBA" id="ARBA00022942"/>
    </source>
</evidence>
<dbReference type="GO" id="GO:0016787">
    <property type="term" value="F:hydrolase activity"/>
    <property type="evidence" value="ECO:0007669"/>
    <property type="project" value="UniProtKB-KW"/>
</dbReference>
<evidence type="ECO:0000256" key="1">
    <source>
        <dbReference type="ARBA" id="ARBA00022490"/>
    </source>
</evidence>
<name>A0A1G4IIL9_TRYEQ</name>
<dbReference type="CDD" id="cd03757">
    <property type="entry name" value="proteasome_beta_type_1"/>
    <property type="match status" value="1"/>
</dbReference>
<dbReference type="InterPro" id="IPR001353">
    <property type="entry name" value="Proteasome_sua/b"/>
</dbReference>
<keyword evidence="2 4" id="KW-0647">Proteasome</keyword>
<dbReference type="Pfam" id="PF00227">
    <property type="entry name" value="Proteasome"/>
    <property type="match status" value="1"/>
</dbReference>
<dbReference type="SUPFAM" id="SSF56235">
    <property type="entry name" value="N-terminal nucleophile aminohydrolases (Ntn hydrolases)"/>
    <property type="match status" value="1"/>
</dbReference>
<dbReference type="Proteomes" id="UP000195570">
    <property type="component" value="Unassembled WGS sequence"/>
</dbReference>
<comment type="similarity">
    <text evidence="4">Belongs to the peptidase T1B family.</text>
</comment>
<comment type="subcellular location">
    <subcellularLocation>
        <location evidence="4">Cytoplasm</location>
    </subcellularLocation>
    <subcellularLocation>
        <location evidence="4">Nucleus</location>
    </subcellularLocation>
</comment>
<dbReference type="RefSeq" id="XP_067082867.1">
    <property type="nucleotide sequence ID" value="XM_067226766.1"/>
</dbReference>
<evidence type="ECO:0000313" key="6">
    <source>
        <dbReference type="Proteomes" id="UP000195570"/>
    </source>
</evidence>
<dbReference type="PANTHER" id="PTHR32194">
    <property type="entry name" value="METALLOPROTEASE TLDD"/>
    <property type="match status" value="1"/>
</dbReference>
<gene>
    <name evidence="5" type="ORF">TEOVI_000393500</name>
</gene>
<dbReference type="PANTHER" id="PTHR32194:SF2">
    <property type="entry name" value="PROTEASOME SUBUNIT BETA TYPE-1"/>
    <property type="match status" value="1"/>
</dbReference>
<reference evidence="5" key="1">
    <citation type="submission" date="2016-09" db="EMBL/GenBank/DDBJ databases">
        <authorList>
            <person name="Hebert L."/>
            <person name="Moumen B."/>
        </authorList>
    </citation>
    <scope>NUCLEOTIDE SEQUENCE [LARGE SCALE GENOMIC DNA]</scope>
    <source>
        <strain evidence="5">OVI</strain>
    </source>
</reference>
<evidence type="ECO:0000256" key="3">
    <source>
        <dbReference type="ARBA" id="ARBA00023242"/>
    </source>
</evidence>
<proteinExistence type="inferred from homology"/>
<keyword evidence="5" id="KW-0378">Hydrolase</keyword>
<dbReference type="Gene3D" id="3.60.20.10">
    <property type="entry name" value="Glutamine Phosphoribosylpyrophosphate, subunit 1, domain 1"/>
    <property type="match status" value="1"/>
</dbReference>
<dbReference type="GO" id="GO:0005839">
    <property type="term" value="C:proteasome core complex"/>
    <property type="evidence" value="ECO:0007669"/>
    <property type="project" value="InterPro"/>
</dbReference>